<protein>
    <submittedName>
        <fullName evidence="2">Uncharacterized protein</fullName>
    </submittedName>
</protein>
<name>A0ABW8YT08_9FLAO</name>
<comment type="caution">
    <text evidence="2">The sequence shown here is derived from an EMBL/GenBank/DDBJ whole genome shotgun (WGS) entry which is preliminary data.</text>
</comment>
<dbReference type="Proteomes" id="UP001629156">
    <property type="component" value="Unassembled WGS sequence"/>
</dbReference>
<organism evidence="2 3">
    <name type="scientific">Flavobacterium rhizosphaerae</name>
    <dbReference type="NCBI Taxonomy" id="3163298"/>
    <lineage>
        <taxon>Bacteria</taxon>
        <taxon>Pseudomonadati</taxon>
        <taxon>Bacteroidota</taxon>
        <taxon>Flavobacteriia</taxon>
        <taxon>Flavobacteriales</taxon>
        <taxon>Flavobacteriaceae</taxon>
        <taxon>Flavobacterium</taxon>
    </lineage>
</organism>
<evidence type="ECO:0000256" key="1">
    <source>
        <dbReference type="SAM" id="Phobius"/>
    </source>
</evidence>
<feature type="transmembrane region" description="Helical" evidence="1">
    <location>
        <begin position="64"/>
        <end position="85"/>
    </location>
</feature>
<keyword evidence="3" id="KW-1185">Reference proteome</keyword>
<evidence type="ECO:0000313" key="2">
    <source>
        <dbReference type="EMBL" id="MFL9843441.1"/>
    </source>
</evidence>
<gene>
    <name evidence="2" type="ORF">ABS766_03305</name>
</gene>
<keyword evidence="1" id="KW-0812">Transmembrane</keyword>
<dbReference type="RefSeq" id="WP_408083691.1">
    <property type="nucleotide sequence ID" value="NZ_JBELPZ010000002.1"/>
</dbReference>
<keyword evidence="1" id="KW-1133">Transmembrane helix</keyword>
<sequence>MKRFLKIFTLLFIGEILLGMGAVFLQQGVYNKIANITGNIIMAIISFPASLADRSYPYYSPDPWYITIPVVIINIVVHTFVIIIINNWKKKEKIN</sequence>
<dbReference type="EMBL" id="JBELPZ010000002">
    <property type="protein sequence ID" value="MFL9843441.1"/>
    <property type="molecule type" value="Genomic_DNA"/>
</dbReference>
<keyword evidence="1" id="KW-0472">Membrane</keyword>
<evidence type="ECO:0000313" key="3">
    <source>
        <dbReference type="Proteomes" id="UP001629156"/>
    </source>
</evidence>
<reference evidence="2 3" key="1">
    <citation type="submission" date="2024-06" db="EMBL/GenBank/DDBJ databases">
        <authorList>
            <person name="Kaempfer P."/>
            <person name="Viver T."/>
        </authorList>
    </citation>
    <scope>NUCLEOTIDE SEQUENCE [LARGE SCALE GENOMIC DNA]</scope>
    <source>
        <strain evidence="2 3">ST-119</strain>
    </source>
</reference>
<accession>A0ABW8YT08</accession>
<proteinExistence type="predicted"/>
<feature type="transmembrane region" description="Helical" evidence="1">
    <location>
        <begin position="6"/>
        <end position="26"/>
    </location>
</feature>